<evidence type="ECO:0000313" key="1">
    <source>
        <dbReference type="EMBL" id="KAJ5360574.1"/>
    </source>
</evidence>
<keyword evidence="2" id="KW-1185">Reference proteome</keyword>
<dbReference type="EMBL" id="JAPZBT010000004">
    <property type="protein sequence ID" value="KAJ5360574.1"/>
    <property type="molecule type" value="Genomic_DNA"/>
</dbReference>
<gene>
    <name evidence="1" type="ORF">N7517_009765</name>
</gene>
<sequence length="140" mass="15290">MAQAATVESAMARTGQLSDVVALKVEDSERAECPFFNASHVLSVTAYFTNDIKVGGLVNHTEPYSAHRPAKFVNTRNILRFASVGWTNALPYHTCVDVLTEKVPRTAAALQAMVEKTHKGLTRCVPYETILCTIPRSLGP</sequence>
<dbReference type="RefSeq" id="XP_056576060.1">
    <property type="nucleotide sequence ID" value="XM_056727488.1"/>
</dbReference>
<dbReference type="GeneID" id="81466671"/>
<protein>
    <submittedName>
        <fullName evidence="1">Uncharacterized protein</fullName>
    </submittedName>
</protein>
<name>A0A9W9RKJ1_9EURO</name>
<reference evidence="1" key="2">
    <citation type="journal article" date="2023" name="IMA Fungus">
        <title>Comparative genomic study of the Penicillium genus elucidates a diverse pangenome and 15 lateral gene transfer events.</title>
        <authorList>
            <person name="Petersen C."/>
            <person name="Sorensen T."/>
            <person name="Nielsen M.R."/>
            <person name="Sondergaard T.E."/>
            <person name="Sorensen J.L."/>
            <person name="Fitzpatrick D.A."/>
            <person name="Frisvad J.C."/>
            <person name="Nielsen K.L."/>
        </authorList>
    </citation>
    <scope>NUCLEOTIDE SEQUENCE</scope>
    <source>
        <strain evidence="1">IBT 3081</strain>
    </source>
</reference>
<organism evidence="1 2">
    <name type="scientific">Penicillium concentricum</name>
    <dbReference type="NCBI Taxonomy" id="293559"/>
    <lineage>
        <taxon>Eukaryota</taxon>
        <taxon>Fungi</taxon>
        <taxon>Dikarya</taxon>
        <taxon>Ascomycota</taxon>
        <taxon>Pezizomycotina</taxon>
        <taxon>Eurotiomycetes</taxon>
        <taxon>Eurotiomycetidae</taxon>
        <taxon>Eurotiales</taxon>
        <taxon>Aspergillaceae</taxon>
        <taxon>Penicillium</taxon>
    </lineage>
</organism>
<reference evidence="1" key="1">
    <citation type="submission" date="2022-12" db="EMBL/GenBank/DDBJ databases">
        <authorList>
            <person name="Petersen C."/>
        </authorList>
    </citation>
    <scope>NUCLEOTIDE SEQUENCE</scope>
    <source>
        <strain evidence="1">IBT 3081</strain>
    </source>
</reference>
<comment type="caution">
    <text evidence="1">The sequence shown here is derived from an EMBL/GenBank/DDBJ whole genome shotgun (WGS) entry which is preliminary data.</text>
</comment>
<dbReference type="Proteomes" id="UP001147752">
    <property type="component" value="Unassembled WGS sequence"/>
</dbReference>
<evidence type="ECO:0000313" key="2">
    <source>
        <dbReference type="Proteomes" id="UP001147752"/>
    </source>
</evidence>
<dbReference type="AlphaFoldDB" id="A0A9W9RKJ1"/>
<accession>A0A9W9RKJ1</accession>
<proteinExistence type="predicted"/>